<dbReference type="Pfam" id="PF22936">
    <property type="entry name" value="Pol_BBD"/>
    <property type="match status" value="1"/>
</dbReference>
<evidence type="ECO:0000313" key="3">
    <source>
        <dbReference type="EMBL" id="KAL1199182.1"/>
    </source>
</evidence>
<gene>
    <name evidence="3" type="ORF">V5N11_005539</name>
</gene>
<feature type="domain" description="GAG-pre-integrase" evidence="1">
    <location>
        <begin position="122"/>
        <end position="191"/>
    </location>
</feature>
<feature type="domain" description="Retrovirus-related Pol polyprotein from transposon TNT 1-94-like beta-barrel" evidence="2">
    <location>
        <begin position="8"/>
        <end position="82"/>
    </location>
</feature>
<evidence type="ECO:0008006" key="5">
    <source>
        <dbReference type="Google" id="ProtNLM"/>
    </source>
</evidence>
<reference evidence="3 4" key="1">
    <citation type="submission" date="2024-04" db="EMBL/GenBank/DDBJ databases">
        <title>Genome assembly C_amara_ONT_v2.</title>
        <authorList>
            <person name="Yant L."/>
            <person name="Moore C."/>
            <person name="Slenker M."/>
        </authorList>
    </citation>
    <scope>NUCLEOTIDE SEQUENCE [LARGE SCALE GENOMIC DNA]</scope>
    <source>
        <tissue evidence="3">Leaf</tissue>
    </source>
</reference>
<name>A0ABD0ZXC0_CARAN</name>
<evidence type="ECO:0000259" key="2">
    <source>
        <dbReference type="Pfam" id="PF22936"/>
    </source>
</evidence>
<dbReference type="InterPro" id="IPR054722">
    <property type="entry name" value="PolX-like_BBD"/>
</dbReference>
<evidence type="ECO:0000259" key="1">
    <source>
        <dbReference type="Pfam" id="PF13976"/>
    </source>
</evidence>
<accession>A0ABD0ZXC0</accession>
<dbReference type="EMBL" id="JBANAX010000653">
    <property type="protein sequence ID" value="KAL1199182.1"/>
    <property type="molecule type" value="Genomic_DNA"/>
</dbReference>
<dbReference type="Pfam" id="PF13976">
    <property type="entry name" value="gag_pre-integrs"/>
    <property type="match status" value="1"/>
</dbReference>
<sequence>MSDDKDMFVVDSGSSHTILRDKRYFINLTHKSANICTIAGMANLIEGYGQANVLLPKGTHLEISDALYSPSSKRSLLSFKDIRMNDLHIETKGDGNKEFLIIFEIANGHKKILETIPAISTGIYCAKINMIEANASVNKEFSKNFILWHNRLGHPGTNMMRKLLINTKGHTLKERRVIPKNLTCEACSLGKLITRPSPAKVNKESHV</sequence>
<evidence type="ECO:0000313" key="4">
    <source>
        <dbReference type="Proteomes" id="UP001558713"/>
    </source>
</evidence>
<comment type="caution">
    <text evidence="3">The sequence shown here is derived from an EMBL/GenBank/DDBJ whole genome shotgun (WGS) entry which is preliminary data.</text>
</comment>
<dbReference type="Proteomes" id="UP001558713">
    <property type="component" value="Unassembled WGS sequence"/>
</dbReference>
<organism evidence="3 4">
    <name type="scientific">Cardamine amara subsp. amara</name>
    <dbReference type="NCBI Taxonomy" id="228776"/>
    <lineage>
        <taxon>Eukaryota</taxon>
        <taxon>Viridiplantae</taxon>
        <taxon>Streptophyta</taxon>
        <taxon>Embryophyta</taxon>
        <taxon>Tracheophyta</taxon>
        <taxon>Spermatophyta</taxon>
        <taxon>Magnoliopsida</taxon>
        <taxon>eudicotyledons</taxon>
        <taxon>Gunneridae</taxon>
        <taxon>Pentapetalae</taxon>
        <taxon>rosids</taxon>
        <taxon>malvids</taxon>
        <taxon>Brassicales</taxon>
        <taxon>Brassicaceae</taxon>
        <taxon>Cardamineae</taxon>
        <taxon>Cardamine</taxon>
    </lineage>
</organism>
<dbReference type="AlphaFoldDB" id="A0ABD0ZXC0"/>
<protein>
    <recommendedName>
        <fullName evidence="5">GAG-pre-integrase domain-containing protein</fullName>
    </recommendedName>
</protein>
<keyword evidence="4" id="KW-1185">Reference proteome</keyword>
<dbReference type="InterPro" id="IPR025724">
    <property type="entry name" value="GAG-pre-integrase_dom"/>
</dbReference>
<proteinExistence type="predicted"/>